<organism evidence="1 2">
    <name type="scientific">Fusarium mundagurra</name>
    <dbReference type="NCBI Taxonomy" id="1567541"/>
    <lineage>
        <taxon>Eukaryota</taxon>
        <taxon>Fungi</taxon>
        <taxon>Dikarya</taxon>
        <taxon>Ascomycota</taxon>
        <taxon>Pezizomycotina</taxon>
        <taxon>Sordariomycetes</taxon>
        <taxon>Hypocreomycetidae</taxon>
        <taxon>Hypocreales</taxon>
        <taxon>Nectriaceae</taxon>
        <taxon>Fusarium</taxon>
        <taxon>Fusarium fujikuroi species complex</taxon>
    </lineage>
</organism>
<name>A0A8H5YS39_9HYPO</name>
<dbReference type="Pfam" id="PF11905">
    <property type="entry name" value="DUF3425"/>
    <property type="match status" value="1"/>
</dbReference>
<gene>
    <name evidence="1" type="ORF">FMUND_5549</name>
</gene>
<proteinExistence type="predicted"/>
<evidence type="ECO:0008006" key="3">
    <source>
        <dbReference type="Google" id="ProtNLM"/>
    </source>
</evidence>
<dbReference type="PANTHER" id="PTHR38116">
    <property type="entry name" value="CHROMOSOME 7, WHOLE GENOME SHOTGUN SEQUENCE"/>
    <property type="match status" value="1"/>
</dbReference>
<dbReference type="AlphaFoldDB" id="A0A8H5YS39"/>
<comment type="caution">
    <text evidence="1">The sequence shown here is derived from an EMBL/GenBank/DDBJ whole genome shotgun (WGS) entry which is preliminary data.</text>
</comment>
<evidence type="ECO:0000313" key="1">
    <source>
        <dbReference type="EMBL" id="KAF5717818.1"/>
    </source>
</evidence>
<accession>A0A8H5YS39</accession>
<dbReference type="Proteomes" id="UP000544331">
    <property type="component" value="Unassembled WGS sequence"/>
</dbReference>
<dbReference type="InterPro" id="IPR021833">
    <property type="entry name" value="DUF3425"/>
</dbReference>
<keyword evidence="2" id="KW-1185">Reference proteome</keyword>
<protein>
    <recommendedName>
        <fullName evidence="3">BZIP domain-containing protein</fullName>
    </recommendedName>
</protein>
<dbReference type="EMBL" id="JAAOAN010000179">
    <property type="protein sequence ID" value="KAF5717818.1"/>
    <property type="molecule type" value="Genomic_DNA"/>
</dbReference>
<reference evidence="1 2" key="1">
    <citation type="submission" date="2020-05" db="EMBL/GenBank/DDBJ databases">
        <title>Identification and distribution of gene clusters putatively required for synthesis of sphingolipid metabolism inhibitors in phylogenetically diverse species of the filamentous fungus Fusarium.</title>
        <authorList>
            <person name="Kim H.-S."/>
            <person name="Busman M."/>
            <person name="Brown D.W."/>
            <person name="Divon H."/>
            <person name="Uhlig S."/>
            <person name="Proctor R.H."/>
        </authorList>
    </citation>
    <scope>NUCLEOTIDE SEQUENCE [LARGE SCALE GENOMIC DNA]</scope>
    <source>
        <strain evidence="1 2">NRRL 66235</strain>
    </source>
</reference>
<sequence>MSDPQKIAIEPMAQQLLVQKPGDDWTGVTSTAQRRKLQNRLNKRSQYLRKRQQQEQHRLASSIVGQAGLPAESMPSIALALKGPPDAMLEVIRQTCEVYERPDKSEKVFAVACKTYMDYTMNSPRISQLPLLISLNVTIAVANNATLLGFDRAHMCTDEAISPFNINGPFSADYNPPSALEPTEVQKTVLHHPWLDIFPFPKFRDNVILAAAAELLDDGELCEDISEINWENVEKPSLIVWGDSSVPNSWEASPWFLRKWGWSKGIVVANSAPQRGAVVKLDAQQLDTVVWPNGKASDYESEDSGFDPQHDHIFASSEYSVLHRVSPQSPSYAEDLLLDVPCPLQG</sequence>
<dbReference type="OrthoDB" id="2245989at2759"/>
<dbReference type="PANTHER" id="PTHR38116:SF1">
    <property type="entry name" value="BZIP DOMAIN-CONTAINING PROTEIN"/>
    <property type="match status" value="1"/>
</dbReference>
<evidence type="ECO:0000313" key="2">
    <source>
        <dbReference type="Proteomes" id="UP000544331"/>
    </source>
</evidence>